<protein>
    <recommendedName>
        <fullName evidence="2">PEGA domain-containing protein</fullName>
    </recommendedName>
</protein>
<dbReference type="EMBL" id="LSLI01000057">
    <property type="protein sequence ID" value="KXS31776.1"/>
    <property type="molecule type" value="Genomic_DNA"/>
</dbReference>
<accession>A0A139BRZ9</accession>
<organism evidence="3 4">
    <name type="scientific">Candidatus Gallionella acididurans</name>
    <dbReference type="NCBI Taxonomy" id="1796491"/>
    <lineage>
        <taxon>Bacteria</taxon>
        <taxon>Pseudomonadati</taxon>
        <taxon>Pseudomonadota</taxon>
        <taxon>Betaproteobacteria</taxon>
        <taxon>Nitrosomonadales</taxon>
        <taxon>Gallionellaceae</taxon>
        <taxon>Gallionella</taxon>
    </lineage>
</organism>
<evidence type="ECO:0000313" key="4">
    <source>
        <dbReference type="Proteomes" id="UP000070578"/>
    </source>
</evidence>
<feature type="domain" description="PEGA" evidence="2">
    <location>
        <begin position="41"/>
        <end position="68"/>
    </location>
</feature>
<feature type="chain" id="PRO_5007483959" description="PEGA domain-containing protein" evidence="1">
    <location>
        <begin position="19"/>
        <end position="168"/>
    </location>
</feature>
<dbReference type="PROSITE" id="PS51257">
    <property type="entry name" value="PROKAR_LIPOPROTEIN"/>
    <property type="match status" value="1"/>
</dbReference>
<dbReference type="InterPro" id="IPR013229">
    <property type="entry name" value="PEGA"/>
</dbReference>
<evidence type="ECO:0000256" key="1">
    <source>
        <dbReference type="SAM" id="SignalP"/>
    </source>
</evidence>
<evidence type="ECO:0000313" key="3">
    <source>
        <dbReference type="EMBL" id="KXS31776.1"/>
    </source>
</evidence>
<reference evidence="3 4" key="1">
    <citation type="submission" date="2016-02" db="EMBL/GenBank/DDBJ databases">
        <authorList>
            <person name="Wen L."/>
            <person name="He K."/>
            <person name="Yang H."/>
        </authorList>
    </citation>
    <scope>NUCLEOTIDE SEQUENCE [LARGE SCALE GENOMIC DNA]</scope>
    <source>
        <strain evidence="3">ShG14-8</strain>
    </source>
</reference>
<dbReference type="AlphaFoldDB" id="A0A139BRZ9"/>
<reference evidence="3 4" key="2">
    <citation type="submission" date="2016-03" db="EMBL/GenBank/DDBJ databases">
        <title>New uncultured bacterium of the family Gallionellaceae from acid mine drainage: description and reconstruction of genome based on metagenomic analysis of microbial community.</title>
        <authorList>
            <person name="Kadnikov V."/>
            <person name="Ivasenko D."/>
            <person name="Beletsky A."/>
            <person name="Mardanov A."/>
            <person name="Danilova E."/>
            <person name="Pimenov N."/>
            <person name="Karnachuk O."/>
            <person name="Ravin N."/>
        </authorList>
    </citation>
    <scope>NUCLEOTIDE SEQUENCE [LARGE SCALE GENOMIC DNA]</scope>
    <source>
        <strain evidence="3">ShG14-8</strain>
    </source>
</reference>
<keyword evidence="1" id="KW-0732">Signal</keyword>
<comment type="caution">
    <text evidence="3">The sequence shown here is derived from an EMBL/GenBank/DDBJ whole genome shotgun (WGS) entry which is preliminary data.</text>
</comment>
<dbReference type="Pfam" id="PF08308">
    <property type="entry name" value="PEGA"/>
    <property type="match status" value="1"/>
</dbReference>
<proteinExistence type="predicted"/>
<dbReference type="Proteomes" id="UP000070578">
    <property type="component" value="Unassembled WGS sequence"/>
</dbReference>
<gene>
    <name evidence="3" type="ORF">AWT59_2112</name>
</gene>
<sequence>MFLKLSGTVFTLSTVVFAAGCSSMSGNGMGGFFTGSGNNPIRIESDPPGATVYVMGEDHGVTPTKISNTDVFPNLYPKEKLSLYGKVTLKKAGCADVTKAVNADIINAGLRVKLDCGDLNPSPTVSRNAPHSNETVEQRLDKIKDLLSKGLITEDEAKKARERIINDL</sequence>
<name>A0A139BRZ9_9PROT</name>
<feature type="signal peptide" evidence="1">
    <location>
        <begin position="1"/>
        <end position="18"/>
    </location>
</feature>
<evidence type="ECO:0000259" key="2">
    <source>
        <dbReference type="Pfam" id="PF08308"/>
    </source>
</evidence>